<name>A0AAD5XEQ0_9FUNG</name>
<evidence type="ECO:0000313" key="9">
    <source>
        <dbReference type="EMBL" id="KAJ3114339.1"/>
    </source>
</evidence>
<dbReference type="AlphaFoldDB" id="A0AAD5XEQ0"/>
<dbReference type="PROSITE" id="PS00018">
    <property type="entry name" value="EF_HAND_1"/>
    <property type="match status" value="2"/>
</dbReference>
<keyword evidence="6" id="KW-0449">Lipoprotein</keyword>
<feature type="non-terminal residue" evidence="9">
    <location>
        <position position="1"/>
    </location>
</feature>
<feature type="region of interest" description="Disordered" evidence="7">
    <location>
        <begin position="393"/>
        <end position="435"/>
    </location>
</feature>
<gene>
    <name evidence="9" type="ORF">HK100_001690</name>
</gene>
<dbReference type="GO" id="GO:0005509">
    <property type="term" value="F:calcium ion binding"/>
    <property type="evidence" value="ECO:0007669"/>
    <property type="project" value="InterPro"/>
</dbReference>
<feature type="domain" description="EF-hand" evidence="8">
    <location>
        <begin position="188"/>
        <end position="211"/>
    </location>
</feature>
<dbReference type="SMART" id="SM00054">
    <property type="entry name" value="EFh"/>
    <property type="match status" value="2"/>
</dbReference>
<comment type="caution">
    <text evidence="9">The sequence shown here is derived from an EMBL/GenBank/DDBJ whole genome shotgun (WGS) entry which is preliminary data.</text>
</comment>
<accession>A0AAD5XEQ0</accession>
<dbReference type="InterPro" id="IPR011992">
    <property type="entry name" value="EF-hand-dom_pair"/>
</dbReference>
<organism evidence="9 10">
    <name type="scientific">Physocladia obscura</name>
    <dbReference type="NCBI Taxonomy" id="109957"/>
    <lineage>
        <taxon>Eukaryota</taxon>
        <taxon>Fungi</taxon>
        <taxon>Fungi incertae sedis</taxon>
        <taxon>Chytridiomycota</taxon>
        <taxon>Chytridiomycota incertae sedis</taxon>
        <taxon>Chytridiomycetes</taxon>
        <taxon>Chytridiales</taxon>
        <taxon>Chytriomycetaceae</taxon>
        <taxon>Physocladia</taxon>
    </lineage>
</organism>
<evidence type="ECO:0000256" key="2">
    <source>
        <dbReference type="ARBA" id="ARBA00022707"/>
    </source>
</evidence>
<dbReference type="Proteomes" id="UP001211907">
    <property type="component" value="Unassembled WGS sequence"/>
</dbReference>
<feature type="compositionally biased region" description="Acidic residues" evidence="7">
    <location>
        <begin position="414"/>
        <end position="435"/>
    </location>
</feature>
<dbReference type="InterPro" id="IPR028846">
    <property type="entry name" value="Recoverin"/>
</dbReference>
<dbReference type="SUPFAM" id="SSF47473">
    <property type="entry name" value="EF-hand"/>
    <property type="match status" value="1"/>
</dbReference>
<keyword evidence="10" id="KW-1185">Reference proteome</keyword>
<evidence type="ECO:0000256" key="4">
    <source>
        <dbReference type="ARBA" id="ARBA00022737"/>
    </source>
</evidence>
<protein>
    <recommendedName>
        <fullName evidence="8">EF-hand domain-containing protein</fullName>
    </recommendedName>
</protein>
<feature type="domain" description="EF-hand" evidence="8">
    <location>
        <begin position="212"/>
        <end position="247"/>
    </location>
</feature>
<dbReference type="InterPro" id="IPR002048">
    <property type="entry name" value="EF_hand_dom"/>
</dbReference>
<comment type="similarity">
    <text evidence="1">Belongs to the recoverin family.</text>
</comment>
<evidence type="ECO:0000259" key="8">
    <source>
        <dbReference type="PROSITE" id="PS50222"/>
    </source>
</evidence>
<dbReference type="EMBL" id="JADGJH010001374">
    <property type="protein sequence ID" value="KAJ3114339.1"/>
    <property type="molecule type" value="Genomic_DNA"/>
</dbReference>
<keyword evidence="4" id="KW-0677">Repeat</keyword>
<keyword evidence="2" id="KW-0519">Myristate</keyword>
<dbReference type="PANTHER" id="PTHR23055:SF178">
    <property type="entry name" value="NEUROCALCIN HOMOLOG"/>
    <property type="match status" value="1"/>
</dbReference>
<sequence>NVLKSYFQSLGDSVTPATDSGIASVAQQTSSVSTQKTTTRFNQLMLTAYREFQMITQEMIVDVRKSLQLKVIHGLDMYAKRSIIRNLNFAPKFNREELLFLCDQFYSVLYYKRHGKQKGTDRLNFDNFVAFLTRLTPWGRFDRDYEEETYEDLVSSGTSPKSAADTAQLQKPQQLGERFLTRLFDTSFDTNKDGYVDFGDVVQGLTKLIQPDMMERIDFFFTIHDDDKDGFLNKEEVIQVYESLFFLLRKEEGDKYLNSVSTLLQRAFEIASRNSAAVEETAKAANIADSEKSDVLVAEESNTNTNNDDNTALPLFEGDSREQNLMLPIAAFRELILGDVLLVEYFDTGFKSTFALQEIKYVEQNRAVRQEMMEQLWKGGISWTGGKKKVKKIDGTGAIGSAGAESPEKKDGGEESEEDDDDDEEGYDLIEDVGK</sequence>
<evidence type="ECO:0000256" key="3">
    <source>
        <dbReference type="ARBA" id="ARBA00022723"/>
    </source>
</evidence>
<evidence type="ECO:0000256" key="1">
    <source>
        <dbReference type="ARBA" id="ARBA00006049"/>
    </source>
</evidence>
<evidence type="ECO:0000256" key="5">
    <source>
        <dbReference type="ARBA" id="ARBA00022837"/>
    </source>
</evidence>
<dbReference type="PROSITE" id="PS50222">
    <property type="entry name" value="EF_HAND_2"/>
    <property type="match status" value="2"/>
</dbReference>
<keyword evidence="5" id="KW-0106">Calcium</keyword>
<dbReference type="Gene3D" id="1.10.238.10">
    <property type="entry name" value="EF-hand"/>
    <property type="match status" value="1"/>
</dbReference>
<proteinExistence type="inferred from homology"/>
<dbReference type="PANTHER" id="PTHR23055">
    <property type="entry name" value="CALCIUM BINDING PROTEINS"/>
    <property type="match status" value="1"/>
</dbReference>
<keyword evidence="3" id="KW-0479">Metal-binding</keyword>
<reference evidence="9" key="1">
    <citation type="submission" date="2020-05" db="EMBL/GenBank/DDBJ databases">
        <title>Phylogenomic resolution of chytrid fungi.</title>
        <authorList>
            <person name="Stajich J.E."/>
            <person name="Amses K."/>
            <person name="Simmons R."/>
            <person name="Seto K."/>
            <person name="Myers J."/>
            <person name="Bonds A."/>
            <person name="Quandt C.A."/>
            <person name="Barry K."/>
            <person name="Liu P."/>
            <person name="Grigoriev I."/>
            <person name="Longcore J.E."/>
            <person name="James T.Y."/>
        </authorList>
    </citation>
    <scope>NUCLEOTIDE SEQUENCE</scope>
    <source>
        <strain evidence="9">JEL0513</strain>
    </source>
</reference>
<evidence type="ECO:0000256" key="6">
    <source>
        <dbReference type="ARBA" id="ARBA00023288"/>
    </source>
</evidence>
<dbReference type="InterPro" id="IPR018247">
    <property type="entry name" value="EF_Hand_1_Ca_BS"/>
</dbReference>
<evidence type="ECO:0000313" key="10">
    <source>
        <dbReference type="Proteomes" id="UP001211907"/>
    </source>
</evidence>
<evidence type="ECO:0000256" key="7">
    <source>
        <dbReference type="SAM" id="MobiDB-lite"/>
    </source>
</evidence>